<organism evidence="1">
    <name type="scientific">uncultured bacterium A1Q1_fos_479</name>
    <dbReference type="NCBI Taxonomy" id="1256575"/>
    <lineage>
        <taxon>Bacteria</taxon>
        <taxon>environmental samples</taxon>
    </lineage>
</organism>
<evidence type="ECO:0000313" key="1">
    <source>
        <dbReference type="EMBL" id="AGC72238.1"/>
    </source>
</evidence>
<protein>
    <submittedName>
        <fullName evidence="1">Uncharacterized protein</fullName>
    </submittedName>
</protein>
<accession>L7VYT1</accession>
<sequence>MGRGSVRVAGGGRRATSPCRGWLWRRRGYAARRTRWSTEWAGENGQRLA</sequence>
<name>L7VYT1_9BACT</name>
<dbReference type="AlphaFoldDB" id="L7VYT1"/>
<dbReference type="EMBL" id="JX649896">
    <property type="protein sequence ID" value="AGC72238.1"/>
    <property type="molecule type" value="Genomic_DNA"/>
</dbReference>
<proteinExistence type="predicted"/>
<reference evidence="1" key="1">
    <citation type="submission" date="2012-09" db="EMBL/GenBank/DDBJ databases">
        <title>Metagenomic Characterization of a Microbial Community in Wastewater Detects High Levels of Antibiotic Resistance.</title>
        <authorList>
            <person name="Abrams M."/>
            <person name="Caldwell A."/>
            <person name="Vandaei E."/>
            <person name="Lee W."/>
            <person name="Perrott J."/>
            <person name="Khan S.Y."/>
            <person name="Ta J."/>
            <person name="Romero D."/>
            <person name="Nguyen V."/>
            <person name="Pourmand N."/>
            <person name="Ouverney C.C."/>
        </authorList>
    </citation>
    <scope>NUCLEOTIDE SEQUENCE</scope>
</reference>